<feature type="domain" description="CBM21" evidence="2">
    <location>
        <begin position="171"/>
        <end position="286"/>
    </location>
</feature>
<dbReference type="Proteomes" id="UP000314294">
    <property type="component" value="Unassembled WGS sequence"/>
</dbReference>
<dbReference type="PANTHER" id="PTHR12307">
    <property type="entry name" value="PROTEIN PHOSPHATASE 1 REGULATORY SUBUNIT"/>
    <property type="match status" value="1"/>
</dbReference>
<name>A0A4Z2HJL9_9TELE</name>
<dbReference type="EMBL" id="SRLO01000241">
    <property type="protein sequence ID" value="TNN65062.1"/>
    <property type="molecule type" value="Genomic_DNA"/>
</dbReference>
<dbReference type="PROSITE" id="PS51159">
    <property type="entry name" value="CBM21"/>
    <property type="match status" value="1"/>
</dbReference>
<dbReference type="AlphaFoldDB" id="A0A4Z2HJL9"/>
<reference evidence="3 4" key="1">
    <citation type="submission" date="2019-03" db="EMBL/GenBank/DDBJ databases">
        <title>First draft genome of Liparis tanakae, snailfish: a comprehensive survey of snailfish specific genes.</title>
        <authorList>
            <person name="Kim W."/>
            <person name="Song I."/>
            <person name="Jeong J.-H."/>
            <person name="Kim D."/>
            <person name="Kim S."/>
            <person name="Ryu S."/>
            <person name="Song J.Y."/>
            <person name="Lee S.K."/>
        </authorList>
    </citation>
    <scope>NUCLEOTIDE SEQUENCE [LARGE SCALE GENOMIC DNA]</scope>
    <source>
        <tissue evidence="3">Muscle</tissue>
    </source>
</reference>
<gene>
    <name evidence="3" type="primary">ppp1r3cb_0</name>
    <name evidence="3" type="ORF">EYF80_024671</name>
</gene>
<dbReference type="GO" id="GO:0005979">
    <property type="term" value="P:regulation of glycogen biosynthetic process"/>
    <property type="evidence" value="ECO:0007669"/>
    <property type="project" value="TreeGrafter"/>
</dbReference>
<comment type="caution">
    <text evidence="3">The sequence shown here is derived from an EMBL/GenBank/DDBJ whole genome shotgun (WGS) entry which is preliminary data.</text>
</comment>
<keyword evidence="4" id="KW-1185">Reference proteome</keyword>
<proteinExistence type="predicted"/>
<feature type="region of interest" description="Disordered" evidence="1">
    <location>
        <begin position="308"/>
        <end position="330"/>
    </location>
</feature>
<dbReference type="GO" id="GO:2001069">
    <property type="term" value="F:glycogen binding"/>
    <property type="evidence" value="ECO:0007669"/>
    <property type="project" value="TreeGrafter"/>
</dbReference>
<dbReference type="InterPro" id="IPR050782">
    <property type="entry name" value="PP1_regulatory_subunit_3"/>
</dbReference>
<protein>
    <submittedName>
        <fullName evidence="3">Protein phosphatase 1 regulatory subunit 3C-B</fullName>
    </submittedName>
</protein>
<evidence type="ECO:0000313" key="4">
    <source>
        <dbReference type="Proteomes" id="UP000314294"/>
    </source>
</evidence>
<dbReference type="Gene3D" id="2.60.40.2440">
    <property type="entry name" value="Carbohydrate binding type-21 domain"/>
    <property type="match status" value="1"/>
</dbReference>
<dbReference type="OrthoDB" id="1881at2759"/>
<dbReference type="PANTHER" id="PTHR12307:SF15">
    <property type="entry name" value="PROTEIN PHOSPHATASE 1 REGULATORY SUBUNIT 3C"/>
    <property type="match status" value="1"/>
</dbReference>
<evidence type="ECO:0000259" key="2">
    <source>
        <dbReference type="PROSITE" id="PS51159"/>
    </source>
</evidence>
<accession>A0A4Z2HJL9</accession>
<sequence>MSCARVLNAVGSYRQSAKMPVDLAVGLSQHQPLYQRLSMSSMKPAPRLHQLTGRHSLLLSSSSHLYSSSPRPSSPRPSSPAPSSPVTSEPRSCFRRDAGGSPSKKRVVFADAIGLALTAVRLFIAEPTAIAATLGRRSSFPQLQSQQWTSDKLQRNRLSFPRPTLALQASLARQPDSCVQLESCNVSGHSLSGKVRVNHVSVDKTVHVRVTFDSWRSHHDIPCTFLQQQHLGGSEVDLFSFDVSLPKHKEPTERGEFFVEFCVAFRPRPGATPHWDNNGGQNYRVCVETGGSNGHQGKAFRCYPTLSQHRPPASPGVQNSADPHHLQGTLSSRVRAEWNTLCK</sequence>
<evidence type="ECO:0000256" key="1">
    <source>
        <dbReference type="SAM" id="MobiDB-lite"/>
    </source>
</evidence>
<feature type="compositionally biased region" description="Pro residues" evidence="1">
    <location>
        <begin position="72"/>
        <end position="83"/>
    </location>
</feature>
<dbReference type="GO" id="GO:0008157">
    <property type="term" value="F:protein phosphatase 1 binding"/>
    <property type="evidence" value="ECO:0007669"/>
    <property type="project" value="TreeGrafter"/>
</dbReference>
<evidence type="ECO:0000313" key="3">
    <source>
        <dbReference type="EMBL" id="TNN65062.1"/>
    </source>
</evidence>
<dbReference type="Pfam" id="PF03370">
    <property type="entry name" value="CBM_21"/>
    <property type="match status" value="1"/>
</dbReference>
<organism evidence="3 4">
    <name type="scientific">Liparis tanakae</name>
    <name type="common">Tanaka's snailfish</name>
    <dbReference type="NCBI Taxonomy" id="230148"/>
    <lineage>
        <taxon>Eukaryota</taxon>
        <taxon>Metazoa</taxon>
        <taxon>Chordata</taxon>
        <taxon>Craniata</taxon>
        <taxon>Vertebrata</taxon>
        <taxon>Euteleostomi</taxon>
        <taxon>Actinopterygii</taxon>
        <taxon>Neopterygii</taxon>
        <taxon>Teleostei</taxon>
        <taxon>Neoteleostei</taxon>
        <taxon>Acanthomorphata</taxon>
        <taxon>Eupercaria</taxon>
        <taxon>Perciformes</taxon>
        <taxon>Cottioidei</taxon>
        <taxon>Cottales</taxon>
        <taxon>Liparidae</taxon>
        <taxon>Liparis</taxon>
    </lineage>
</organism>
<feature type="region of interest" description="Disordered" evidence="1">
    <location>
        <begin position="63"/>
        <end position="102"/>
    </location>
</feature>
<dbReference type="InterPro" id="IPR038175">
    <property type="entry name" value="CBM21_dom_sf"/>
</dbReference>
<dbReference type="GO" id="GO:0000164">
    <property type="term" value="C:protein phosphatase type 1 complex"/>
    <property type="evidence" value="ECO:0007669"/>
    <property type="project" value="TreeGrafter"/>
</dbReference>
<dbReference type="InterPro" id="IPR005036">
    <property type="entry name" value="CBM21_dom"/>
</dbReference>